<proteinExistence type="predicted"/>
<organism evidence="2 3">
    <name type="scientific">Sphingobacterium yanglingense</name>
    <dbReference type="NCBI Taxonomy" id="1437280"/>
    <lineage>
        <taxon>Bacteria</taxon>
        <taxon>Pseudomonadati</taxon>
        <taxon>Bacteroidota</taxon>
        <taxon>Sphingobacteriia</taxon>
        <taxon>Sphingobacteriales</taxon>
        <taxon>Sphingobacteriaceae</taxon>
        <taxon>Sphingobacterium</taxon>
    </lineage>
</organism>
<evidence type="ECO:0000313" key="2">
    <source>
        <dbReference type="EMBL" id="TDQ79072.1"/>
    </source>
</evidence>
<feature type="region of interest" description="Disordered" evidence="1">
    <location>
        <begin position="266"/>
        <end position="294"/>
    </location>
</feature>
<comment type="caution">
    <text evidence="2">The sequence shown here is derived from an EMBL/GenBank/DDBJ whole genome shotgun (WGS) entry which is preliminary data.</text>
</comment>
<accession>A0A4R6WK42</accession>
<dbReference type="AlphaFoldDB" id="A0A4R6WK42"/>
<feature type="compositionally biased region" description="Gly residues" evidence="1">
    <location>
        <begin position="276"/>
        <end position="290"/>
    </location>
</feature>
<keyword evidence="3" id="KW-1185">Reference proteome</keyword>
<dbReference type="Proteomes" id="UP000295292">
    <property type="component" value="Unassembled WGS sequence"/>
</dbReference>
<protein>
    <submittedName>
        <fullName evidence="2">Uncharacterized protein</fullName>
    </submittedName>
</protein>
<evidence type="ECO:0000256" key="1">
    <source>
        <dbReference type="SAM" id="MobiDB-lite"/>
    </source>
</evidence>
<gene>
    <name evidence="2" type="ORF">CLV99_0504</name>
</gene>
<sequence length="511" mass="57682">MISSNKTLFLLWSVMLVFFALLSGCKKNIDNDMEHLDSTEVNKMVMEWGQLNNGRWYPYLLMKATNTNEIKDMNNLYESYVVSLDLAEKQLRKKLIEKLGLAENSKSELDNLYRLHYPAINESLTNISTMDSLWSIINNQPSSTVSSINMSILSKTSNLEFIKRGGLLSLRKNGKIALKSMDPIDVYACEIFSQIYPLYLQAQNAINSAAILPDCLIHHYWSIIDYYQRNAYNSGSSANLGCYVHEFYFTSIKNSLNLCHEEIRKENSPTDPFPPGGTGGGIGGDGGSTGGTQRNGIIDSTLTQTQSEEFLEMLDYAKNSCAYRKLIDFLQHSGEVTIKISPGDTAAFYKPSTKEILYNDENYLRSRELFTHEGFHAYQHQAIYGSSFSNYHSGQAGNINIEFEQIVFQDISKRITIGPDPVGTMFNQREKDGFRAAQDSYTKWIDELTNNGTTYPNLAGNPNFVSEYHQHLEAFKKYGHTTYSKTNIVQSIGPEALKNFFDGDMGPNCSN</sequence>
<name>A0A4R6WK42_9SPHI</name>
<evidence type="ECO:0000313" key="3">
    <source>
        <dbReference type="Proteomes" id="UP000295292"/>
    </source>
</evidence>
<dbReference type="PROSITE" id="PS51257">
    <property type="entry name" value="PROKAR_LIPOPROTEIN"/>
    <property type="match status" value="1"/>
</dbReference>
<dbReference type="EMBL" id="SNYV01000011">
    <property type="protein sequence ID" value="TDQ79072.1"/>
    <property type="molecule type" value="Genomic_DNA"/>
</dbReference>
<reference evidence="2 3" key="1">
    <citation type="submission" date="2019-03" db="EMBL/GenBank/DDBJ databases">
        <title>Genomic Encyclopedia of Archaeal and Bacterial Type Strains, Phase II (KMG-II): from individual species to whole genera.</title>
        <authorList>
            <person name="Goeker M."/>
        </authorList>
    </citation>
    <scope>NUCLEOTIDE SEQUENCE [LARGE SCALE GENOMIC DNA]</scope>
    <source>
        <strain evidence="2 3">DSM 28353</strain>
    </source>
</reference>